<accession>A0ABD4E177</accession>
<dbReference type="AlphaFoldDB" id="A0ABD4E177"/>
<evidence type="ECO:0000313" key="1">
    <source>
        <dbReference type="EMBL" id="KVN83440.1"/>
    </source>
</evidence>
<dbReference type="InterPro" id="IPR046250">
    <property type="entry name" value="DUF6283"/>
</dbReference>
<dbReference type="EMBL" id="LPAD01000071">
    <property type="protein sequence ID" value="KVN83440.1"/>
    <property type="molecule type" value="Genomic_DNA"/>
</dbReference>
<reference evidence="1 2" key="1">
    <citation type="submission" date="2015-11" db="EMBL/GenBank/DDBJ databases">
        <title>Expanding the genomic diversity of Burkholderia species for the development of highly accurate diagnostics.</title>
        <authorList>
            <person name="Sahl J."/>
            <person name="Keim P."/>
            <person name="Wagner D."/>
        </authorList>
    </citation>
    <scope>NUCLEOTIDE SEQUENCE [LARGE SCALE GENOMIC DNA]</scope>
    <source>
        <strain evidence="1 2">MSMB1585WGS</strain>
    </source>
</reference>
<evidence type="ECO:0000313" key="2">
    <source>
        <dbReference type="Proteomes" id="UP000057910"/>
    </source>
</evidence>
<dbReference type="Pfam" id="PF19800">
    <property type="entry name" value="DUF6283"/>
    <property type="match status" value="1"/>
</dbReference>
<comment type="caution">
    <text evidence="1">The sequence shown here is derived from an EMBL/GenBank/DDBJ whole genome shotgun (WGS) entry which is preliminary data.</text>
</comment>
<proteinExistence type="predicted"/>
<gene>
    <name evidence="1" type="ORF">WJ68_16130</name>
</gene>
<organism evidence="1 2">
    <name type="scientific">Burkholderia ubonensis</name>
    <dbReference type="NCBI Taxonomy" id="101571"/>
    <lineage>
        <taxon>Bacteria</taxon>
        <taxon>Pseudomonadati</taxon>
        <taxon>Pseudomonadota</taxon>
        <taxon>Betaproteobacteria</taxon>
        <taxon>Burkholderiales</taxon>
        <taxon>Burkholderiaceae</taxon>
        <taxon>Burkholderia</taxon>
        <taxon>Burkholderia cepacia complex</taxon>
    </lineage>
</organism>
<protein>
    <submittedName>
        <fullName evidence="1">Uncharacterized protein</fullName>
    </submittedName>
</protein>
<name>A0ABD4E177_9BURK</name>
<dbReference type="Proteomes" id="UP000057910">
    <property type="component" value="Unassembled WGS sequence"/>
</dbReference>
<sequence>MKAAARPCPSCPWRVDQGARDIPNFDLPLAEGLAATSPDARGMGPDFGAPMFACHQSKIGSEIPCAGWLAKVGHRHPGVRLAVMQGKLDPETLVPGADWPELHDNYIEVLDKLRATHASEDSMTAQTEGMKAILARVKRSPLPLVYGRNGWRAAVALPKPAKRADLEALLKSRLVRIVAGNLLPASED</sequence>